<dbReference type="InterPro" id="IPR015943">
    <property type="entry name" value="WD40/YVTN_repeat-like_dom_sf"/>
</dbReference>
<dbReference type="PANTHER" id="PTHR19879:SF9">
    <property type="entry name" value="TRANSCRIPTION INITIATION FACTOR TFIID SUBUNIT 5"/>
    <property type="match status" value="1"/>
</dbReference>
<dbReference type="InterPro" id="IPR020472">
    <property type="entry name" value="WD40_PAC1"/>
</dbReference>
<name>A0A7C8J508_ORBOL</name>
<reference evidence="4 5" key="1">
    <citation type="submission" date="2019-06" db="EMBL/GenBank/DDBJ databases">
        <authorList>
            <person name="Palmer J.M."/>
        </authorList>
    </citation>
    <scope>NUCLEOTIDE SEQUENCE [LARGE SCALE GENOMIC DNA]</scope>
    <source>
        <strain evidence="4 5">TWF102</strain>
    </source>
</reference>
<evidence type="ECO:0000256" key="2">
    <source>
        <dbReference type="ARBA" id="ARBA00022737"/>
    </source>
</evidence>
<dbReference type="SUPFAM" id="SSF50978">
    <property type="entry name" value="WD40 repeat-like"/>
    <property type="match status" value="2"/>
</dbReference>
<dbReference type="PROSITE" id="PS50082">
    <property type="entry name" value="WD_REPEATS_2"/>
    <property type="match status" value="6"/>
</dbReference>
<evidence type="ECO:0000313" key="4">
    <source>
        <dbReference type="EMBL" id="KAF3094663.1"/>
    </source>
</evidence>
<feature type="repeat" description="WD" evidence="3">
    <location>
        <begin position="655"/>
        <end position="689"/>
    </location>
</feature>
<dbReference type="Proteomes" id="UP000475325">
    <property type="component" value="Unassembled WGS sequence"/>
</dbReference>
<dbReference type="PRINTS" id="PR00320">
    <property type="entry name" value="GPROTEINBRPT"/>
</dbReference>
<proteinExistence type="predicted"/>
<evidence type="ECO:0000313" key="5">
    <source>
        <dbReference type="Proteomes" id="UP000475325"/>
    </source>
</evidence>
<feature type="repeat" description="WD" evidence="3">
    <location>
        <begin position="413"/>
        <end position="447"/>
    </location>
</feature>
<dbReference type="EMBL" id="WIQW01000043">
    <property type="protein sequence ID" value="KAF3094663.1"/>
    <property type="molecule type" value="Genomic_DNA"/>
</dbReference>
<dbReference type="CDD" id="cd00200">
    <property type="entry name" value="WD40"/>
    <property type="match status" value="1"/>
</dbReference>
<dbReference type="InterPro" id="IPR019775">
    <property type="entry name" value="WD40_repeat_CS"/>
</dbReference>
<feature type="repeat" description="WD" evidence="3">
    <location>
        <begin position="448"/>
        <end position="483"/>
    </location>
</feature>
<feature type="repeat" description="WD" evidence="3">
    <location>
        <begin position="549"/>
        <end position="581"/>
    </location>
</feature>
<gene>
    <name evidence="4" type="ORF">TWF102_007456</name>
</gene>
<feature type="repeat" description="WD" evidence="3">
    <location>
        <begin position="582"/>
        <end position="614"/>
    </location>
</feature>
<organism evidence="4 5">
    <name type="scientific">Orbilia oligospora</name>
    <name type="common">Nematode-trapping fungus</name>
    <name type="synonym">Arthrobotrys oligospora</name>
    <dbReference type="NCBI Taxonomy" id="2813651"/>
    <lineage>
        <taxon>Eukaryota</taxon>
        <taxon>Fungi</taxon>
        <taxon>Dikarya</taxon>
        <taxon>Ascomycota</taxon>
        <taxon>Pezizomycotina</taxon>
        <taxon>Orbiliomycetes</taxon>
        <taxon>Orbiliales</taxon>
        <taxon>Orbiliaceae</taxon>
        <taxon>Orbilia</taxon>
    </lineage>
</organism>
<dbReference type="PANTHER" id="PTHR19879">
    <property type="entry name" value="TRANSCRIPTION INITIATION FACTOR TFIID"/>
    <property type="match status" value="1"/>
</dbReference>
<dbReference type="PROSITE" id="PS00678">
    <property type="entry name" value="WD_REPEATS_1"/>
    <property type="match status" value="2"/>
</dbReference>
<evidence type="ECO:0000256" key="1">
    <source>
        <dbReference type="ARBA" id="ARBA00022574"/>
    </source>
</evidence>
<dbReference type="Pfam" id="PF00400">
    <property type="entry name" value="WD40"/>
    <property type="match status" value="5"/>
</dbReference>
<sequence length="898" mass="101250">MRIVLRLLSTIEKLRTEGIDVRLFLTSRPELLIRDHFDVIPPGSHKDLALHEMPLTAIQDDISAFLEDEFSRIRKISRFCPPGWPSVKIIERLAELATPLFISAATMSRFVKGGRYQKGTPETRLQVILKPGKTEGFSSEMDRTYLTILEQLEYSPEESASDLQGWMQFCKDFRTIVGTIVTLADPLNIRSLAYLLNITDDEVVVFCAIYIPFSTSHPCQIVINLKGSKDRKNGTDSKCWYYIEERQTHSIIMTRCIDLLSDNDEGLKENMCLMGHPGMSRRELGKSTIKEKIPEGSQYACRYWVHHLEQSGDYRDDEVRNCIYELLRQYFLEWLEALSLIGQSSECINLVDTLRRLFYEYGESELSRFLYDAYRFLLQNWKVIDEAPLQIYSSCLIFCPQASIIKNLFQNRIQKVAFSPNNKYLASASSDHTIIIWDANLGEKLKILKKHSGPVTDVAFSPDGKWLASASEDMTIRLWDIDTIIGRRTPATEKPIRVLRGHTSDVLSIAYSPDGKLLASGSASQDDAVILWDETGSFESDHSRDCFNAITFSPSGKEVALSMRNGTIELWDAETGKEITVFGTHDKDVVTAAFPPDGKILASASLDGKVGLWDTAIYCGGEKFKSDSWYKVDDLTMIKTIEEHDDAGYGFGKAISKIVFSPDGKQVASGARGGEIIVWDVRTGRLLNRFRGGTTTICNLQFCPGNDNLIQLIASTTRRNSGARLWDITTGRQIHYLESDFSIDQMCFTSDGERLASLTGSDISLWNVEKGKRVKEFGVDFARYRYWYIYPPSAMTFCPNGNQLVIAREEDILVFDIAAGQIVLKVEMTKNISSPTQAWKGTIKCLHFSDDGQQLKTDQGVLALPLNPDTPGRVSLKPLPTPSILYCDSGDIDYEWIT</sequence>
<dbReference type="InterPro" id="IPR001680">
    <property type="entry name" value="WD40_rpt"/>
</dbReference>
<feature type="repeat" description="WD" evidence="3">
    <location>
        <begin position="499"/>
        <end position="533"/>
    </location>
</feature>
<keyword evidence="2" id="KW-0677">Repeat</keyword>
<accession>A0A7C8J508</accession>
<dbReference type="SMART" id="SM00320">
    <property type="entry name" value="WD40"/>
    <property type="match status" value="8"/>
</dbReference>
<dbReference type="Gene3D" id="2.130.10.10">
    <property type="entry name" value="YVTN repeat-like/Quinoprotein amine dehydrogenase"/>
    <property type="match status" value="3"/>
</dbReference>
<evidence type="ECO:0000256" key="3">
    <source>
        <dbReference type="PROSITE-ProRule" id="PRU00221"/>
    </source>
</evidence>
<dbReference type="AlphaFoldDB" id="A0A7C8J508"/>
<dbReference type="PROSITE" id="PS50294">
    <property type="entry name" value="WD_REPEATS_REGION"/>
    <property type="match status" value="4"/>
</dbReference>
<dbReference type="InterPro" id="IPR036322">
    <property type="entry name" value="WD40_repeat_dom_sf"/>
</dbReference>
<comment type="caution">
    <text evidence="4">The sequence shown here is derived from an EMBL/GenBank/DDBJ whole genome shotgun (WGS) entry which is preliminary data.</text>
</comment>
<protein>
    <submittedName>
        <fullName evidence="4">Uncharacterized protein</fullName>
    </submittedName>
</protein>
<keyword evidence="1 3" id="KW-0853">WD repeat</keyword>